<reference evidence="1" key="1">
    <citation type="submission" date="2023-10" db="EMBL/GenBank/DDBJ databases">
        <authorList>
            <person name="Domelevo Entfellner J.-B."/>
        </authorList>
    </citation>
    <scope>NUCLEOTIDE SEQUENCE</scope>
</reference>
<accession>A0AA86RVQ3</accession>
<dbReference type="EMBL" id="OY731399">
    <property type="protein sequence ID" value="CAJ1931565.1"/>
    <property type="molecule type" value="Genomic_DNA"/>
</dbReference>
<evidence type="ECO:0000313" key="2">
    <source>
        <dbReference type="Proteomes" id="UP001189624"/>
    </source>
</evidence>
<sequence length="75" mass="8241">MHAEIPGLARELDAYKLSFQREQHYQDEALPEGVAFPSELRLDVGIHLWKVIGMKANVPSLSIVAQPKARGCAAA</sequence>
<organism evidence="1 2">
    <name type="scientific">Sphenostylis stenocarpa</name>
    <dbReference type="NCBI Taxonomy" id="92480"/>
    <lineage>
        <taxon>Eukaryota</taxon>
        <taxon>Viridiplantae</taxon>
        <taxon>Streptophyta</taxon>
        <taxon>Embryophyta</taxon>
        <taxon>Tracheophyta</taxon>
        <taxon>Spermatophyta</taxon>
        <taxon>Magnoliopsida</taxon>
        <taxon>eudicotyledons</taxon>
        <taxon>Gunneridae</taxon>
        <taxon>Pentapetalae</taxon>
        <taxon>rosids</taxon>
        <taxon>fabids</taxon>
        <taxon>Fabales</taxon>
        <taxon>Fabaceae</taxon>
        <taxon>Papilionoideae</taxon>
        <taxon>50 kb inversion clade</taxon>
        <taxon>NPAAA clade</taxon>
        <taxon>indigoferoid/millettioid clade</taxon>
        <taxon>Phaseoleae</taxon>
        <taxon>Sphenostylis</taxon>
    </lineage>
</organism>
<dbReference type="Gramene" id="rna-AYBTSS11_LOCUS5326">
    <property type="protein sequence ID" value="CAJ1931565.1"/>
    <property type="gene ID" value="gene-AYBTSS11_LOCUS5326"/>
</dbReference>
<name>A0AA86RVQ3_9FABA</name>
<gene>
    <name evidence="1" type="ORF">AYBTSS11_LOCUS5326</name>
</gene>
<dbReference type="AlphaFoldDB" id="A0AA86RVQ3"/>
<evidence type="ECO:0000313" key="1">
    <source>
        <dbReference type="EMBL" id="CAJ1931565.1"/>
    </source>
</evidence>
<keyword evidence="2" id="KW-1185">Reference proteome</keyword>
<protein>
    <submittedName>
        <fullName evidence="1">Uncharacterized protein</fullName>
    </submittedName>
</protein>
<proteinExistence type="predicted"/>
<dbReference type="Proteomes" id="UP001189624">
    <property type="component" value="Chromosome 2"/>
</dbReference>